<evidence type="ECO:0000256" key="3">
    <source>
        <dbReference type="ARBA" id="ARBA00023204"/>
    </source>
</evidence>
<organism evidence="5 6">
    <name type="scientific">Aquibacillus salsiterrae</name>
    <dbReference type="NCBI Taxonomy" id="2950439"/>
    <lineage>
        <taxon>Bacteria</taxon>
        <taxon>Bacillati</taxon>
        <taxon>Bacillota</taxon>
        <taxon>Bacilli</taxon>
        <taxon>Bacillales</taxon>
        <taxon>Bacillaceae</taxon>
        <taxon>Aquibacillus</taxon>
    </lineage>
</organism>
<evidence type="ECO:0000313" key="6">
    <source>
        <dbReference type="Proteomes" id="UP001145069"/>
    </source>
</evidence>
<dbReference type="AlphaFoldDB" id="A0A9X3WEN0"/>
<dbReference type="Gene3D" id="3.40.470.10">
    <property type="entry name" value="Uracil-DNA glycosylase-like domain"/>
    <property type="match status" value="1"/>
</dbReference>
<proteinExistence type="predicted"/>
<dbReference type="PANTHER" id="PTHR12159:SF9">
    <property type="entry name" value="G_T MISMATCH-SPECIFIC THYMINE DNA GLYCOSYLASE"/>
    <property type="match status" value="1"/>
</dbReference>
<sequence length="154" mass="17500">MFVGFNPSIRSAETGHHFANPNNRFWKILNEAGLTPRKYSSEEDVKLLDLGYGLTNIVARPTKEAKEITKEEYEVGREQLIQKVNTFKPKVICFVGKGVYQQYAKKQNVDWGVQDEPVSDQVEFVAPSSSGLVRMKLIEVVGIYKEIHPLLTNE</sequence>
<reference evidence="5" key="1">
    <citation type="submission" date="2022-06" db="EMBL/GenBank/DDBJ databases">
        <title>Aquibacillus sp. a new bacterium isolated from soil saline samples.</title>
        <authorList>
            <person name="Galisteo C."/>
            <person name="De La Haba R."/>
            <person name="Sanchez-Porro C."/>
            <person name="Ventosa A."/>
        </authorList>
    </citation>
    <scope>NUCLEOTIDE SEQUENCE</scope>
    <source>
        <strain evidence="5">3ASR75-54</strain>
    </source>
</reference>
<evidence type="ECO:0000313" key="5">
    <source>
        <dbReference type="EMBL" id="MDC3417303.1"/>
    </source>
</evidence>
<keyword evidence="1" id="KW-0227">DNA damage</keyword>
<evidence type="ECO:0000256" key="2">
    <source>
        <dbReference type="ARBA" id="ARBA00022801"/>
    </source>
</evidence>
<dbReference type="SUPFAM" id="SSF52141">
    <property type="entry name" value="Uracil-DNA glycosylase-like"/>
    <property type="match status" value="1"/>
</dbReference>
<keyword evidence="2" id="KW-0378">Hydrolase</keyword>
<dbReference type="InterPro" id="IPR015637">
    <property type="entry name" value="MUG/TDG"/>
</dbReference>
<dbReference type="Pfam" id="PF03167">
    <property type="entry name" value="UDG"/>
    <property type="match status" value="1"/>
</dbReference>
<dbReference type="Proteomes" id="UP001145069">
    <property type="component" value="Unassembled WGS sequence"/>
</dbReference>
<evidence type="ECO:0000259" key="4">
    <source>
        <dbReference type="Pfam" id="PF03167"/>
    </source>
</evidence>
<comment type="caution">
    <text evidence="5">The sequence shown here is derived from an EMBL/GenBank/DDBJ whole genome shotgun (WGS) entry which is preliminary data.</text>
</comment>
<dbReference type="PANTHER" id="PTHR12159">
    <property type="entry name" value="G/T AND G/U MISMATCH-SPECIFIC DNA GLYCOSYLASE"/>
    <property type="match status" value="1"/>
</dbReference>
<name>A0A9X3WEN0_9BACI</name>
<protein>
    <submittedName>
        <fullName evidence="5">Mismatch-specific DNA-glycosylase</fullName>
    </submittedName>
</protein>
<feature type="domain" description="Uracil-DNA glycosylase-like" evidence="4">
    <location>
        <begin position="1"/>
        <end position="136"/>
    </location>
</feature>
<dbReference type="InterPro" id="IPR036895">
    <property type="entry name" value="Uracil-DNA_glycosylase-like_sf"/>
</dbReference>
<evidence type="ECO:0000256" key="1">
    <source>
        <dbReference type="ARBA" id="ARBA00022763"/>
    </source>
</evidence>
<dbReference type="CDD" id="cd10028">
    <property type="entry name" value="UDG-F2_TDG_MUG"/>
    <property type="match status" value="1"/>
</dbReference>
<dbReference type="GO" id="GO:0004844">
    <property type="term" value="F:uracil DNA N-glycosylase activity"/>
    <property type="evidence" value="ECO:0007669"/>
    <property type="project" value="TreeGrafter"/>
</dbReference>
<keyword evidence="6" id="KW-1185">Reference proteome</keyword>
<dbReference type="GO" id="GO:0008263">
    <property type="term" value="F:pyrimidine-specific mismatch base pair DNA N-glycosylase activity"/>
    <property type="evidence" value="ECO:0007669"/>
    <property type="project" value="TreeGrafter"/>
</dbReference>
<gene>
    <name evidence="5" type="ORF">NC799_10290</name>
</gene>
<accession>A0A9X3WEN0</accession>
<dbReference type="GO" id="GO:0006285">
    <property type="term" value="P:base-excision repair, AP site formation"/>
    <property type="evidence" value="ECO:0007669"/>
    <property type="project" value="InterPro"/>
</dbReference>
<dbReference type="EMBL" id="JAMQKC010000007">
    <property type="protein sequence ID" value="MDC3417303.1"/>
    <property type="molecule type" value="Genomic_DNA"/>
</dbReference>
<keyword evidence="3" id="KW-0234">DNA repair</keyword>
<dbReference type="InterPro" id="IPR005122">
    <property type="entry name" value="Uracil-DNA_glycosylase-like"/>
</dbReference>